<dbReference type="CDD" id="cd06261">
    <property type="entry name" value="TM_PBP2"/>
    <property type="match status" value="1"/>
</dbReference>
<keyword evidence="4" id="KW-0997">Cell inner membrane</keyword>
<evidence type="ECO:0000256" key="12">
    <source>
        <dbReference type="RuleBase" id="RU363032"/>
    </source>
</evidence>
<dbReference type="Gene3D" id="1.10.3720.10">
    <property type="entry name" value="MetI-like"/>
    <property type="match status" value="1"/>
</dbReference>
<dbReference type="Proteomes" id="UP000007993">
    <property type="component" value="Unassembled WGS sequence"/>
</dbReference>
<organism evidence="14 15">
    <name type="scientific">Rhodopirellula baltica SH28</name>
    <dbReference type="NCBI Taxonomy" id="993517"/>
    <lineage>
        <taxon>Bacteria</taxon>
        <taxon>Pseudomonadati</taxon>
        <taxon>Planctomycetota</taxon>
        <taxon>Planctomycetia</taxon>
        <taxon>Pirellulales</taxon>
        <taxon>Pirellulaceae</taxon>
        <taxon>Rhodopirellula</taxon>
    </lineage>
</organism>
<evidence type="ECO:0000256" key="3">
    <source>
        <dbReference type="ARBA" id="ARBA00022475"/>
    </source>
</evidence>
<keyword evidence="6" id="KW-0571">Peptide transport</keyword>
<keyword evidence="2 12" id="KW-0813">Transport</keyword>
<dbReference type="PANTHER" id="PTHR43386">
    <property type="entry name" value="OLIGOPEPTIDE TRANSPORT SYSTEM PERMEASE PROTEIN APPC"/>
    <property type="match status" value="1"/>
</dbReference>
<name>K5D7Y1_RHOBT</name>
<evidence type="ECO:0000256" key="1">
    <source>
        <dbReference type="ARBA" id="ARBA00004429"/>
    </source>
</evidence>
<dbReference type="EMBL" id="AMCW01000176">
    <property type="protein sequence ID" value="EKJ98562.1"/>
    <property type="molecule type" value="Genomic_DNA"/>
</dbReference>
<dbReference type="PATRIC" id="fig|993517.3.peg.6635"/>
<reference evidence="14 15" key="1">
    <citation type="journal article" date="2013" name="Mar. Genomics">
        <title>Expression of sulfatases in Rhodopirellula baltica and the diversity of sulfatases in the genus Rhodopirellula.</title>
        <authorList>
            <person name="Wegner C.E."/>
            <person name="Richter-Heitmann T."/>
            <person name="Klindworth A."/>
            <person name="Klockow C."/>
            <person name="Richter M."/>
            <person name="Achstetter T."/>
            <person name="Glockner F.O."/>
            <person name="Harder J."/>
        </authorList>
    </citation>
    <scope>NUCLEOTIDE SEQUENCE [LARGE SCALE GENOMIC DNA]</scope>
    <source>
        <strain evidence="14 15">SH28</strain>
    </source>
</reference>
<feature type="transmembrane region" description="Helical" evidence="12">
    <location>
        <begin position="234"/>
        <end position="252"/>
    </location>
</feature>
<evidence type="ECO:0000259" key="13">
    <source>
        <dbReference type="PROSITE" id="PS50928"/>
    </source>
</evidence>
<comment type="subcellular location">
    <subcellularLocation>
        <location evidence="1">Cell inner membrane</location>
        <topology evidence="1">Multi-pass membrane protein</topology>
    </subcellularLocation>
    <subcellularLocation>
        <location evidence="12">Cell membrane</location>
        <topology evidence="12">Multi-pass membrane protein</topology>
    </subcellularLocation>
</comment>
<feature type="transmembrane region" description="Helical" evidence="12">
    <location>
        <begin position="264"/>
        <end position="282"/>
    </location>
</feature>
<evidence type="ECO:0000256" key="6">
    <source>
        <dbReference type="ARBA" id="ARBA00022856"/>
    </source>
</evidence>
<evidence type="ECO:0000256" key="2">
    <source>
        <dbReference type="ARBA" id="ARBA00022448"/>
    </source>
</evidence>
<proteinExistence type="inferred from homology"/>
<keyword evidence="5 12" id="KW-0812">Transmembrane</keyword>
<dbReference type="Pfam" id="PF00528">
    <property type="entry name" value="BPD_transp_1"/>
    <property type="match status" value="1"/>
</dbReference>
<dbReference type="PANTHER" id="PTHR43386:SF2">
    <property type="entry name" value="OLIGOPEPTIDE TRANSPORT SYSTEM PERMEASE PROTEIN OPPC"/>
    <property type="match status" value="1"/>
</dbReference>
<dbReference type="InterPro" id="IPR025966">
    <property type="entry name" value="OppC_N"/>
</dbReference>
<dbReference type="AlphaFoldDB" id="K5D7Y1"/>
<evidence type="ECO:0000313" key="14">
    <source>
        <dbReference type="EMBL" id="EKJ98562.1"/>
    </source>
</evidence>
<feature type="transmembrane region" description="Helical" evidence="12">
    <location>
        <begin position="321"/>
        <end position="354"/>
    </location>
</feature>
<dbReference type="InterPro" id="IPR000515">
    <property type="entry name" value="MetI-like"/>
</dbReference>
<dbReference type="PROSITE" id="PS50928">
    <property type="entry name" value="ABC_TM1"/>
    <property type="match status" value="1"/>
</dbReference>
<accession>K5D7Y1</accession>
<evidence type="ECO:0000313" key="15">
    <source>
        <dbReference type="Proteomes" id="UP000007993"/>
    </source>
</evidence>
<evidence type="ECO:0000256" key="9">
    <source>
        <dbReference type="ARBA" id="ARBA00023136"/>
    </source>
</evidence>
<dbReference type="GO" id="GO:0015833">
    <property type="term" value="P:peptide transport"/>
    <property type="evidence" value="ECO:0007669"/>
    <property type="project" value="UniProtKB-KW"/>
</dbReference>
<protein>
    <recommendedName>
        <fullName evidence="11">Oligopeptide transport system permease protein OppC</fullName>
    </recommendedName>
</protein>
<dbReference type="InterPro" id="IPR050366">
    <property type="entry name" value="BP-dependent_transpt_permease"/>
</dbReference>
<evidence type="ECO:0000256" key="5">
    <source>
        <dbReference type="ARBA" id="ARBA00022692"/>
    </source>
</evidence>
<keyword evidence="9 12" id="KW-0472">Membrane</keyword>
<dbReference type="GO" id="GO:0005886">
    <property type="term" value="C:plasma membrane"/>
    <property type="evidence" value="ECO:0007669"/>
    <property type="project" value="UniProtKB-SubCell"/>
</dbReference>
<comment type="caution">
    <text evidence="14">The sequence shown here is derived from an EMBL/GenBank/DDBJ whole genome shotgun (WGS) entry which is preliminary data.</text>
</comment>
<comment type="similarity">
    <text evidence="10">Belongs to the binding-protein-dependent transport system permease family. OppBC subfamily.</text>
</comment>
<dbReference type="InterPro" id="IPR035906">
    <property type="entry name" value="MetI-like_sf"/>
</dbReference>
<sequence>MNLPDSRKNEEALTKLLEESRKIRGVSLWKDAWRRLSRNRPAMASLVFLISLGLIAFLTPMLPLQSPLDKDLNNRRFLSPSFEPITMGSRDGLKFADGKLTSQLALFEAEIAAETAEALATQDPLKQAEQFKSIQDRIRVEHPFNQLWNQLGSVSFKMVQIRIAIFGDYAIPSIFGTDKLGRDLLARVFWGARVSLVVGLVATLVSLMIGVSYGAIAGYFGGWIDAAMMRIVDMLYSIPFIFVVIYLVTFLGEESVKAWLESYGIDQIMIFYIIIGAIYWLTMSRVVRGQVLSLRQEQFVESARTIGASPMRIVFRHLVPNVLGIVIVYLTLTIPAVMLFEAFLSFLGLGVAPPDVSWGLLLNDGVEALSSVKLFWWVVIFPGAALATTLFALNFLGDGLRDALDPKMKNR</sequence>
<evidence type="ECO:0000256" key="10">
    <source>
        <dbReference type="ARBA" id="ARBA00024202"/>
    </source>
</evidence>
<gene>
    <name evidence="14" type="ORF">RBSH_06126</name>
</gene>
<dbReference type="SUPFAM" id="SSF161098">
    <property type="entry name" value="MetI-like"/>
    <property type="match status" value="1"/>
</dbReference>
<keyword evidence="3" id="KW-1003">Cell membrane</keyword>
<evidence type="ECO:0000256" key="8">
    <source>
        <dbReference type="ARBA" id="ARBA00022989"/>
    </source>
</evidence>
<dbReference type="GO" id="GO:0055085">
    <property type="term" value="P:transmembrane transport"/>
    <property type="evidence" value="ECO:0007669"/>
    <property type="project" value="InterPro"/>
</dbReference>
<evidence type="ECO:0000256" key="4">
    <source>
        <dbReference type="ARBA" id="ARBA00022519"/>
    </source>
</evidence>
<keyword evidence="8 12" id="KW-1133">Transmembrane helix</keyword>
<evidence type="ECO:0000256" key="7">
    <source>
        <dbReference type="ARBA" id="ARBA00022927"/>
    </source>
</evidence>
<evidence type="ECO:0000256" key="11">
    <source>
        <dbReference type="ARBA" id="ARBA00072251"/>
    </source>
</evidence>
<dbReference type="GO" id="GO:0015031">
    <property type="term" value="P:protein transport"/>
    <property type="evidence" value="ECO:0007669"/>
    <property type="project" value="UniProtKB-KW"/>
</dbReference>
<feature type="domain" description="ABC transmembrane type-1" evidence="13">
    <location>
        <begin position="192"/>
        <end position="397"/>
    </location>
</feature>
<dbReference type="RefSeq" id="WP_007335428.1">
    <property type="nucleotide sequence ID" value="NZ_AMCW01000176.1"/>
</dbReference>
<keyword evidence="7" id="KW-0653">Protein transport</keyword>
<feature type="transmembrane region" description="Helical" evidence="12">
    <location>
        <begin position="42"/>
        <end position="62"/>
    </location>
</feature>
<feature type="transmembrane region" description="Helical" evidence="12">
    <location>
        <begin position="374"/>
        <end position="397"/>
    </location>
</feature>
<feature type="transmembrane region" description="Helical" evidence="12">
    <location>
        <begin position="194"/>
        <end position="222"/>
    </location>
</feature>
<dbReference type="Pfam" id="PF12911">
    <property type="entry name" value="OppC_N"/>
    <property type="match status" value="1"/>
</dbReference>